<feature type="domain" description="Cyclic nucleotide-binding" evidence="1">
    <location>
        <begin position="23"/>
        <end position="116"/>
    </location>
</feature>
<dbReference type="InterPro" id="IPR000595">
    <property type="entry name" value="cNMP-bd_dom"/>
</dbReference>
<evidence type="ECO:0000259" key="1">
    <source>
        <dbReference type="PROSITE" id="PS50042"/>
    </source>
</evidence>
<accession>A0ABQ0AAY6</accession>
<gene>
    <name evidence="2" type="ORF">NBRC116591_26310</name>
</gene>
<proteinExistence type="predicted"/>
<dbReference type="RefSeq" id="WP_233088335.1">
    <property type="nucleotide sequence ID" value="NZ_BAABWN010000008.1"/>
</dbReference>
<dbReference type="Pfam" id="PF00027">
    <property type="entry name" value="cNMP_binding"/>
    <property type="match status" value="1"/>
</dbReference>
<name>A0ABQ0AAY6_9GAMM</name>
<dbReference type="InterPro" id="IPR018490">
    <property type="entry name" value="cNMP-bd_dom_sf"/>
</dbReference>
<sequence length="218" mass="24771">MQEKVLNDNSKDEIERLLLFIPFFRQIKSDDPQQFQTLIAFSKVIRVNTGESIFSIGSEDRWLFFLVRGELSVQVVDETQKLVNVNSITAGEVFGDLAMLLGRPRTASITVAESCKQAIVFGLDFNAFGALTDFSLVHLNTKLAFYRYAVHSLRWKLEVYRNKHPKHSLASQHRKLKIYNGPIDTIEELQSLHSQAVGMAAMLTSWNQAFCSFHDGSQ</sequence>
<comment type="caution">
    <text evidence="2">The sequence shown here is derived from an EMBL/GenBank/DDBJ whole genome shotgun (WGS) entry which is preliminary data.</text>
</comment>
<organism evidence="2 3">
    <name type="scientific">Sessilibacter corallicola</name>
    <dbReference type="NCBI Taxonomy" id="2904075"/>
    <lineage>
        <taxon>Bacteria</taxon>
        <taxon>Pseudomonadati</taxon>
        <taxon>Pseudomonadota</taxon>
        <taxon>Gammaproteobacteria</taxon>
        <taxon>Cellvibrionales</taxon>
        <taxon>Cellvibrionaceae</taxon>
        <taxon>Sessilibacter</taxon>
    </lineage>
</organism>
<evidence type="ECO:0000313" key="2">
    <source>
        <dbReference type="EMBL" id="GAA6168820.1"/>
    </source>
</evidence>
<dbReference type="EMBL" id="BAABWN010000008">
    <property type="protein sequence ID" value="GAA6168820.1"/>
    <property type="molecule type" value="Genomic_DNA"/>
</dbReference>
<dbReference type="Proteomes" id="UP001465153">
    <property type="component" value="Unassembled WGS sequence"/>
</dbReference>
<dbReference type="Gene3D" id="2.60.120.10">
    <property type="entry name" value="Jelly Rolls"/>
    <property type="match status" value="1"/>
</dbReference>
<dbReference type="CDD" id="cd00038">
    <property type="entry name" value="CAP_ED"/>
    <property type="match status" value="1"/>
</dbReference>
<evidence type="ECO:0000313" key="3">
    <source>
        <dbReference type="Proteomes" id="UP001465153"/>
    </source>
</evidence>
<dbReference type="InterPro" id="IPR014710">
    <property type="entry name" value="RmlC-like_jellyroll"/>
</dbReference>
<keyword evidence="3" id="KW-1185">Reference proteome</keyword>
<protein>
    <recommendedName>
        <fullName evidence="1">Cyclic nucleotide-binding domain-containing protein</fullName>
    </recommendedName>
</protein>
<reference evidence="2 3" key="1">
    <citation type="submission" date="2024-04" db="EMBL/GenBank/DDBJ databases">
        <title>Draft genome sequence of Sessilibacter corallicola NBRC 116591.</title>
        <authorList>
            <person name="Miyakawa T."/>
            <person name="Kusuya Y."/>
            <person name="Miura T."/>
        </authorList>
    </citation>
    <scope>NUCLEOTIDE SEQUENCE [LARGE SCALE GENOMIC DNA]</scope>
    <source>
        <strain evidence="2 3">KU-00831-HH</strain>
    </source>
</reference>
<dbReference type="PROSITE" id="PS50042">
    <property type="entry name" value="CNMP_BINDING_3"/>
    <property type="match status" value="1"/>
</dbReference>
<dbReference type="SMART" id="SM00100">
    <property type="entry name" value="cNMP"/>
    <property type="match status" value="1"/>
</dbReference>
<dbReference type="SUPFAM" id="SSF51206">
    <property type="entry name" value="cAMP-binding domain-like"/>
    <property type="match status" value="1"/>
</dbReference>